<sequence>MVSLVQQMNVILLQGDIKPRKVADQSINLLAESGKGRNEKEEDEEKRVSRFPSSSHGTSGEESGMGIEGTEDGLCVPLDAESSVKIANVALGVPVHTHKRITPLEFHRKTLSNRNIDD</sequence>
<evidence type="ECO:0000313" key="3">
    <source>
        <dbReference type="Proteomes" id="UP001607302"/>
    </source>
</evidence>
<organism evidence="2 3">
    <name type="scientific">Vespula squamosa</name>
    <name type="common">Southern yellow jacket</name>
    <name type="synonym">Wasp</name>
    <dbReference type="NCBI Taxonomy" id="30214"/>
    <lineage>
        <taxon>Eukaryota</taxon>
        <taxon>Metazoa</taxon>
        <taxon>Ecdysozoa</taxon>
        <taxon>Arthropoda</taxon>
        <taxon>Hexapoda</taxon>
        <taxon>Insecta</taxon>
        <taxon>Pterygota</taxon>
        <taxon>Neoptera</taxon>
        <taxon>Endopterygota</taxon>
        <taxon>Hymenoptera</taxon>
        <taxon>Apocrita</taxon>
        <taxon>Aculeata</taxon>
        <taxon>Vespoidea</taxon>
        <taxon>Vespidae</taxon>
        <taxon>Vespinae</taxon>
        <taxon>Vespula</taxon>
    </lineage>
</organism>
<reference evidence="2 3" key="1">
    <citation type="journal article" date="2024" name="Ann. Entomol. Soc. Am.">
        <title>Genomic analyses of the southern and eastern yellowjacket wasps (Hymenoptera: Vespidae) reveal evolutionary signatures of social life.</title>
        <authorList>
            <person name="Catto M.A."/>
            <person name="Caine P.B."/>
            <person name="Orr S.E."/>
            <person name="Hunt B.G."/>
            <person name="Goodisman M.A.D."/>
        </authorList>
    </citation>
    <scope>NUCLEOTIDE SEQUENCE [LARGE SCALE GENOMIC DNA]</scope>
    <source>
        <strain evidence="2">233</strain>
        <tissue evidence="2">Head and thorax</tissue>
    </source>
</reference>
<dbReference type="AlphaFoldDB" id="A0ABD2ASN7"/>
<feature type="compositionally biased region" description="Basic and acidic residues" evidence="1">
    <location>
        <begin position="34"/>
        <end position="48"/>
    </location>
</feature>
<evidence type="ECO:0000256" key="1">
    <source>
        <dbReference type="SAM" id="MobiDB-lite"/>
    </source>
</evidence>
<dbReference type="EMBL" id="JAUDFV010000141">
    <property type="protein sequence ID" value="KAL2722660.1"/>
    <property type="molecule type" value="Genomic_DNA"/>
</dbReference>
<protein>
    <submittedName>
        <fullName evidence="2">Uncharacterized protein</fullName>
    </submittedName>
</protein>
<feature type="compositionally biased region" description="Low complexity" evidence="1">
    <location>
        <begin position="53"/>
        <end position="65"/>
    </location>
</feature>
<comment type="caution">
    <text evidence="2">The sequence shown here is derived from an EMBL/GenBank/DDBJ whole genome shotgun (WGS) entry which is preliminary data.</text>
</comment>
<proteinExistence type="predicted"/>
<name>A0ABD2ASN7_VESSQ</name>
<feature type="region of interest" description="Disordered" evidence="1">
    <location>
        <begin position="29"/>
        <end position="73"/>
    </location>
</feature>
<evidence type="ECO:0000313" key="2">
    <source>
        <dbReference type="EMBL" id="KAL2722660.1"/>
    </source>
</evidence>
<accession>A0ABD2ASN7</accession>
<keyword evidence="3" id="KW-1185">Reference proteome</keyword>
<dbReference type="Proteomes" id="UP001607302">
    <property type="component" value="Unassembled WGS sequence"/>
</dbReference>
<gene>
    <name evidence="2" type="ORF">V1478_009523</name>
</gene>